<gene>
    <name evidence="1" type="ORF">M972_111509</name>
</gene>
<sequence length="130" mass="15117">MDIFTKAKELGELISNSDEMTNYKKWEASLERDHKARAILREYQYLQTEMVRAAQEDKDKSVIDDIKERLLSKFDEINNNEITRNYIESKEKLDRLIKKVNDVLVYSISGEEPCPSDDCSSCSGCRNKSL</sequence>
<dbReference type="EMBL" id="PDBW01000001">
    <property type="protein sequence ID" value="PFH02722.1"/>
    <property type="molecule type" value="Genomic_DNA"/>
</dbReference>
<dbReference type="Gene3D" id="1.20.1500.10">
    <property type="entry name" value="YheA/YmcA-like"/>
    <property type="match status" value="1"/>
</dbReference>
<dbReference type="Proteomes" id="UP000223596">
    <property type="component" value="Unassembled WGS sequence"/>
</dbReference>
<proteinExistence type="predicted"/>
<dbReference type="InterPro" id="IPR010368">
    <property type="entry name" value="Com_YlbF"/>
</dbReference>
<protein>
    <submittedName>
        <fullName evidence="1">Cell fate (Sporulation/competence/biofilm development) regulator YlbF (YheA/YmcA/DUF963 family)</fullName>
    </submittedName>
</protein>
<dbReference type="SUPFAM" id="SSF158622">
    <property type="entry name" value="YheA/YmcA-like"/>
    <property type="match status" value="1"/>
</dbReference>
<reference evidence="1 2" key="1">
    <citation type="submission" date="2017-09" db="EMBL/GenBank/DDBJ databases">
        <title>Evaluation of Pacific Biosciences Sequencing Technology to Finishing C. thermocellum Genome Sequences.</title>
        <authorList>
            <person name="Brown S."/>
        </authorList>
    </citation>
    <scope>NUCLEOTIDE SEQUENCE [LARGE SCALE GENOMIC DNA]</scope>
    <source>
        <strain evidence="1 2">AD2</strain>
    </source>
</reference>
<dbReference type="InterPro" id="IPR023378">
    <property type="entry name" value="YheA/YmcA-like_dom_sf"/>
</dbReference>
<evidence type="ECO:0000313" key="1">
    <source>
        <dbReference type="EMBL" id="PFH02722.1"/>
    </source>
</evidence>
<name>A0AB36TFR9_ACETH</name>
<organism evidence="1 2">
    <name type="scientific">Acetivibrio thermocellus AD2</name>
    <dbReference type="NCBI Taxonomy" id="1138384"/>
    <lineage>
        <taxon>Bacteria</taxon>
        <taxon>Bacillati</taxon>
        <taxon>Bacillota</taxon>
        <taxon>Clostridia</taxon>
        <taxon>Eubacteriales</taxon>
        <taxon>Oscillospiraceae</taxon>
        <taxon>Acetivibrio</taxon>
    </lineage>
</organism>
<dbReference type="AlphaFoldDB" id="A0AB36TFR9"/>
<dbReference type="RefSeq" id="WP_003516352.1">
    <property type="nucleotide sequence ID" value="NZ_CP013828.1"/>
</dbReference>
<dbReference type="GeneID" id="35803328"/>
<comment type="caution">
    <text evidence="1">The sequence shown here is derived from an EMBL/GenBank/DDBJ whole genome shotgun (WGS) entry which is preliminary data.</text>
</comment>
<evidence type="ECO:0000313" key="2">
    <source>
        <dbReference type="Proteomes" id="UP000223596"/>
    </source>
</evidence>
<accession>A0AB36TFR9</accession>
<dbReference type="Pfam" id="PF06133">
    <property type="entry name" value="Com_YlbF"/>
    <property type="match status" value="1"/>
</dbReference>